<dbReference type="Pfam" id="PF13683">
    <property type="entry name" value="rve_3"/>
    <property type="match status" value="1"/>
</dbReference>
<dbReference type="GO" id="GO:0015074">
    <property type="term" value="P:DNA integration"/>
    <property type="evidence" value="ECO:0007669"/>
    <property type="project" value="InterPro"/>
</dbReference>
<dbReference type="InterPro" id="IPR009057">
    <property type="entry name" value="Homeodomain-like_sf"/>
</dbReference>
<dbReference type="Pfam" id="PF13276">
    <property type="entry name" value="HTH_21"/>
    <property type="match status" value="1"/>
</dbReference>
<dbReference type="AlphaFoldDB" id="A0A2T4IKI3"/>
<dbReference type="InterPro" id="IPR002514">
    <property type="entry name" value="Transposase_8"/>
</dbReference>
<dbReference type="GO" id="GO:0006313">
    <property type="term" value="P:DNA transposition"/>
    <property type="evidence" value="ECO:0007669"/>
    <property type="project" value="InterPro"/>
</dbReference>
<gene>
    <name evidence="2" type="ORF">C9427_33495</name>
</gene>
<dbReference type="RefSeq" id="WP_107653181.1">
    <property type="nucleotide sequence ID" value="NZ_PZJX01000102.1"/>
</dbReference>
<evidence type="ECO:0000313" key="3">
    <source>
        <dbReference type="Proteomes" id="UP000240259"/>
    </source>
</evidence>
<organism evidence="2 3">
    <name type="scientific">Mesorhizobium helmanticense</name>
    <dbReference type="NCBI Taxonomy" id="1776423"/>
    <lineage>
        <taxon>Bacteria</taxon>
        <taxon>Pseudomonadati</taxon>
        <taxon>Pseudomonadota</taxon>
        <taxon>Alphaproteobacteria</taxon>
        <taxon>Hyphomicrobiales</taxon>
        <taxon>Phyllobacteriaceae</taxon>
        <taxon>Mesorhizobium</taxon>
    </lineage>
</organism>
<dbReference type="GO" id="GO:0003677">
    <property type="term" value="F:DNA binding"/>
    <property type="evidence" value="ECO:0007669"/>
    <property type="project" value="InterPro"/>
</dbReference>
<reference evidence="2 3" key="1">
    <citation type="submission" date="2018-03" db="EMBL/GenBank/DDBJ databases">
        <title>Genome sequence of the symbiotic type strain Mesorhizobium helmanticense CSLC115NT isolated from Lotus corniculatus nodules.</title>
        <authorList>
            <person name="Sannazzaro A.I."/>
            <person name="Torres Tejerizo G.A."/>
            <person name="Dip D."/>
            <person name="Caballero M."/>
            <person name="Pistorio M."/>
            <person name="Estrella M.J."/>
        </authorList>
    </citation>
    <scope>NUCLEOTIDE SEQUENCE [LARGE SCALE GENOMIC DNA]</scope>
    <source>
        <strain evidence="2 3">CSLC115N</strain>
    </source>
</reference>
<dbReference type="InterPro" id="IPR048020">
    <property type="entry name" value="Transpos_IS3"/>
</dbReference>
<dbReference type="GO" id="GO:0004803">
    <property type="term" value="F:transposase activity"/>
    <property type="evidence" value="ECO:0007669"/>
    <property type="project" value="InterPro"/>
</dbReference>
<name>A0A2T4IKI3_9HYPH</name>
<dbReference type="OrthoDB" id="9809060at2"/>
<sequence length="396" mass="44666">MKRKRFTEEQIIAVLREHEAGAKAGDLARKHGVSEATLYNWKAKYGGMDVSDAKRLKALEDENARLKKLLADQMLEASALRELLFKKMVGPAAKREAVAHLQAVMGLSERRACSFVCADRKMIRYQSRRPPETQLRGRLRDLANERRRFGYRRLFILLRREGEASGVNRIYRLYREEGLTLRKRRARRRAVGTRAPILVEAKPNARWSLDFVHDQFACGRRFRVLNIVDDVTRECLAAIPDTSISGRRVARELTELIAQRGKPGMIVSDHGTEFTSNAILAWSKDHAIEWHYIAPGKPMQNGYVESFNGRMRDELLNESLFFGLDHARSAIAEWREDFNTARPHSSLGYQTPAAYAEVISATGSDAVLMEGSAPPPVAQPAPRGVTETVKALIATG</sequence>
<dbReference type="PANTHER" id="PTHR47515:SF1">
    <property type="entry name" value="BLR2054 PROTEIN"/>
    <property type="match status" value="1"/>
</dbReference>
<dbReference type="Pfam" id="PF01527">
    <property type="entry name" value="HTH_Tnp_1"/>
    <property type="match status" value="1"/>
</dbReference>
<dbReference type="PANTHER" id="PTHR47515">
    <property type="entry name" value="LOW CALCIUM RESPONSE LOCUS PROTEIN T"/>
    <property type="match status" value="1"/>
</dbReference>
<evidence type="ECO:0000259" key="1">
    <source>
        <dbReference type="PROSITE" id="PS50994"/>
    </source>
</evidence>
<dbReference type="InterPro" id="IPR025948">
    <property type="entry name" value="HTH-like_dom"/>
</dbReference>
<feature type="domain" description="Integrase catalytic" evidence="1">
    <location>
        <begin position="199"/>
        <end position="360"/>
    </location>
</feature>
<dbReference type="PROSITE" id="PS50994">
    <property type="entry name" value="INTEGRASE"/>
    <property type="match status" value="1"/>
</dbReference>
<dbReference type="Gene3D" id="3.30.420.10">
    <property type="entry name" value="Ribonuclease H-like superfamily/Ribonuclease H"/>
    <property type="match status" value="1"/>
</dbReference>
<dbReference type="EMBL" id="PZJX01000102">
    <property type="protein sequence ID" value="PTE06147.1"/>
    <property type="molecule type" value="Genomic_DNA"/>
</dbReference>
<dbReference type="Proteomes" id="UP000240259">
    <property type="component" value="Unassembled WGS sequence"/>
</dbReference>
<dbReference type="InterPro" id="IPR012337">
    <property type="entry name" value="RNaseH-like_sf"/>
</dbReference>
<dbReference type="SUPFAM" id="SSF53098">
    <property type="entry name" value="Ribonuclease H-like"/>
    <property type="match status" value="1"/>
</dbReference>
<proteinExistence type="predicted"/>
<dbReference type="SUPFAM" id="SSF46689">
    <property type="entry name" value="Homeodomain-like"/>
    <property type="match status" value="1"/>
</dbReference>
<dbReference type="InterPro" id="IPR001584">
    <property type="entry name" value="Integrase_cat-core"/>
</dbReference>
<dbReference type="NCBIfam" id="NF033516">
    <property type="entry name" value="transpos_IS3"/>
    <property type="match status" value="1"/>
</dbReference>
<dbReference type="InterPro" id="IPR036397">
    <property type="entry name" value="RNaseH_sf"/>
</dbReference>
<comment type="caution">
    <text evidence="2">The sequence shown here is derived from an EMBL/GenBank/DDBJ whole genome shotgun (WGS) entry which is preliminary data.</text>
</comment>
<protein>
    <submittedName>
        <fullName evidence="2">IS3 family transposase</fullName>
    </submittedName>
</protein>
<keyword evidence="3" id="KW-1185">Reference proteome</keyword>
<evidence type="ECO:0000313" key="2">
    <source>
        <dbReference type="EMBL" id="PTE06147.1"/>
    </source>
</evidence>
<accession>A0A2T4IKI3</accession>